<name>A0A8B7CZ35_PHODC</name>
<proteinExistence type="inferred from homology"/>
<dbReference type="PANTHER" id="PTHR31734:SF38">
    <property type="entry name" value="AUXIN-RESPONSIVE PROTEIN IAA29"/>
    <property type="match status" value="1"/>
</dbReference>
<evidence type="ECO:0000256" key="11">
    <source>
        <dbReference type="SAM" id="MobiDB-lite"/>
    </source>
</evidence>
<evidence type="ECO:0000256" key="10">
    <source>
        <dbReference type="RuleBase" id="RU004549"/>
    </source>
</evidence>
<protein>
    <recommendedName>
        <fullName evidence="10">Auxin-responsive protein</fullName>
    </recommendedName>
</protein>
<dbReference type="PROSITE" id="PS51745">
    <property type="entry name" value="PB1"/>
    <property type="match status" value="1"/>
</dbReference>
<evidence type="ECO:0000256" key="2">
    <source>
        <dbReference type="ARBA" id="ARBA00004123"/>
    </source>
</evidence>
<reference evidence="13" key="1">
    <citation type="journal article" date="2019" name="Nat. Commun.">
        <title>Genome-wide association mapping of date palm fruit traits.</title>
        <authorList>
            <person name="Hazzouri K.M."/>
            <person name="Gros-Balthazard M."/>
            <person name="Flowers J.M."/>
            <person name="Copetti D."/>
            <person name="Lemansour A."/>
            <person name="Lebrun M."/>
            <person name="Masmoudi K."/>
            <person name="Ferrand S."/>
            <person name="Dhar M.I."/>
            <person name="Fresquez Z.A."/>
            <person name="Rosas U."/>
            <person name="Zhang J."/>
            <person name="Talag J."/>
            <person name="Lee S."/>
            <person name="Kudrna D."/>
            <person name="Powell R.F."/>
            <person name="Leitch I.J."/>
            <person name="Krueger R.R."/>
            <person name="Wing R.A."/>
            <person name="Amiri K.M.A."/>
            <person name="Purugganan M.D."/>
        </authorList>
    </citation>
    <scope>NUCLEOTIDE SEQUENCE [LARGE SCALE GENOMIC DNA]</scope>
    <source>
        <strain evidence="13">cv. Khalas</strain>
    </source>
</reference>
<keyword evidence="13" id="KW-1185">Reference proteome</keyword>
<evidence type="ECO:0000256" key="3">
    <source>
        <dbReference type="ARBA" id="ARBA00006728"/>
    </source>
</evidence>
<evidence type="ECO:0000256" key="4">
    <source>
        <dbReference type="ARBA" id="ARBA00011726"/>
    </source>
</evidence>
<dbReference type="PANTHER" id="PTHR31734">
    <property type="entry name" value="AUXIN-RESPONSIVE PROTEIN IAA17"/>
    <property type="match status" value="1"/>
</dbReference>
<dbReference type="KEGG" id="pda:103721008"/>
<comment type="subcellular location">
    <subcellularLocation>
        <location evidence="2 10">Nucleus</location>
    </subcellularLocation>
</comment>
<accession>A0A8B7CZ35</accession>
<keyword evidence="9 10" id="KW-0927">Auxin signaling pathway</keyword>
<keyword evidence="8 10" id="KW-0539">Nucleus</keyword>
<evidence type="ECO:0000256" key="6">
    <source>
        <dbReference type="ARBA" id="ARBA00023015"/>
    </source>
</evidence>
<evidence type="ECO:0000256" key="1">
    <source>
        <dbReference type="ARBA" id="ARBA00002159"/>
    </source>
</evidence>
<evidence type="ECO:0000256" key="8">
    <source>
        <dbReference type="ARBA" id="ARBA00023242"/>
    </source>
</evidence>
<dbReference type="OrthoDB" id="778717at2759"/>
<dbReference type="AlphaFoldDB" id="A0A8B7CZ35"/>
<evidence type="ECO:0000313" key="14">
    <source>
        <dbReference type="RefSeq" id="XP_008809244.2"/>
    </source>
</evidence>
<evidence type="ECO:0000256" key="9">
    <source>
        <dbReference type="ARBA" id="ARBA00023294"/>
    </source>
</evidence>
<comment type="similarity">
    <text evidence="3 10">Belongs to the Aux/IAA family.</text>
</comment>
<dbReference type="Pfam" id="PF02309">
    <property type="entry name" value="AUX_IAA"/>
    <property type="match status" value="1"/>
</dbReference>
<dbReference type="InterPro" id="IPR003311">
    <property type="entry name" value="AUX_IAA"/>
</dbReference>
<dbReference type="SUPFAM" id="SSF54277">
    <property type="entry name" value="CAD &amp; PB1 domains"/>
    <property type="match status" value="1"/>
</dbReference>
<dbReference type="Gene3D" id="3.10.20.90">
    <property type="entry name" value="Phosphatidylinositol 3-kinase Catalytic Subunit, Chain A, domain 1"/>
    <property type="match status" value="1"/>
</dbReference>
<feature type="region of interest" description="Disordered" evidence="11">
    <location>
        <begin position="50"/>
        <end position="119"/>
    </location>
</feature>
<keyword evidence="6 10" id="KW-0805">Transcription regulation</keyword>
<reference evidence="14" key="2">
    <citation type="submission" date="2025-08" db="UniProtKB">
        <authorList>
            <consortium name="RefSeq"/>
        </authorList>
    </citation>
    <scope>IDENTIFICATION</scope>
    <source>
        <tissue evidence="14">Young leaves</tissue>
    </source>
</reference>
<dbReference type="InterPro" id="IPR033389">
    <property type="entry name" value="AUX/IAA_dom"/>
</dbReference>
<evidence type="ECO:0000259" key="12">
    <source>
        <dbReference type="PROSITE" id="PS51745"/>
    </source>
</evidence>
<comment type="subunit">
    <text evidence="4 10">Homodimers and heterodimers.</text>
</comment>
<dbReference type="RefSeq" id="XP_008809244.2">
    <property type="nucleotide sequence ID" value="XM_008811022.4"/>
</dbReference>
<gene>
    <name evidence="14" type="primary">LOC103721008</name>
</gene>
<keyword evidence="7 10" id="KW-0804">Transcription</keyword>
<feature type="domain" description="PB1" evidence="12">
    <location>
        <begin position="121"/>
        <end position="215"/>
    </location>
</feature>
<dbReference type="InterPro" id="IPR053793">
    <property type="entry name" value="PB1-like"/>
</dbReference>
<sequence>MELELGLALPNNHLMKGLDLNDGSTTNSYRKRGFEEAFEEVIPKATLPLFVHKNGGDGDDENDSPQLKNSPELNSISGNRALVGWPPVKHPRRRSAGGGAEERWSEHCGSNSDDGGGGRRAKCVKVKMEGVAIGRKVDLSLHDSYEELFHTLNQMFPNMQHELGIGGFAGFAHHPHHHRRRFMVTYEDGEGDWLLVGDMPWEDFIRSVKRLKIFS</sequence>
<comment type="function">
    <text evidence="1 10">Aux/IAA proteins are short-lived transcriptional factors that function as repressors of early auxin response genes at low auxin concentrations.</text>
</comment>
<dbReference type="Proteomes" id="UP000228380">
    <property type="component" value="Chromosome 1"/>
</dbReference>
<evidence type="ECO:0000313" key="13">
    <source>
        <dbReference type="Proteomes" id="UP000228380"/>
    </source>
</evidence>
<evidence type="ECO:0000256" key="5">
    <source>
        <dbReference type="ARBA" id="ARBA00022491"/>
    </source>
</evidence>
<dbReference type="GO" id="GO:0006355">
    <property type="term" value="P:regulation of DNA-templated transcription"/>
    <property type="evidence" value="ECO:0007669"/>
    <property type="project" value="InterPro"/>
</dbReference>
<feature type="compositionally biased region" description="Polar residues" evidence="11">
    <location>
        <begin position="64"/>
        <end position="78"/>
    </location>
</feature>
<dbReference type="GeneID" id="103721008"/>
<evidence type="ECO:0000256" key="7">
    <source>
        <dbReference type="ARBA" id="ARBA00023163"/>
    </source>
</evidence>
<dbReference type="GO" id="GO:0005634">
    <property type="term" value="C:nucleus"/>
    <property type="evidence" value="ECO:0007669"/>
    <property type="project" value="UniProtKB-SubCell"/>
</dbReference>
<keyword evidence="5 10" id="KW-0678">Repressor</keyword>
<dbReference type="GO" id="GO:0009734">
    <property type="term" value="P:auxin-activated signaling pathway"/>
    <property type="evidence" value="ECO:0007669"/>
    <property type="project" value="UniProtKB-UniRule"/>
</dbReference>
<organism evidence="13 14">
    <name type="scientific">Phoenix dactylifera</name>
    <name type="common">Date palm</name>
    <dbReference type="NCBI Taxonomy" id="42345"/>
    <lineage>
        <taxon>Eukaryota</taxon>
        <taxon>Viridiplantae</taxon>
        <taxon>Streptophyta</taxon>
        <taxon>Embryophyta</taxon>
        <taxon>Tracheophyta</taxon>
        <taxon>Spermatophyta</taxon>
        <taxon>Magnoliopsida</taxon>
        <taxon>Liliopsida</taxon>
        <taxon>Arecaceae</taxon>
        <taxon>Coryphoideae</taxon>
        <taxon>Phoeniceae</taxon>
        <taxon>Phoenix</taxon>
    </lineage>
</organism>